<accession>A0A940DKP4</accession>
<dbReference type="Proteomes" id="UP000712007">
    <property type="component" value="Unassembled WGS sequence"/>
</dbReference>
<reference evidence="3" key="2">
    <citation type="journal article" date="2021" name="PeerJ">
        <title>Extensive microbial diversity within the chicken gut microbiome revealed by metagenomics and culture.</title>
        <authorList>
            <person name="Gilroy R."/>
            <person name="Ravi A."/>
            <person name="Getino M."/>
            <person name="Pursley I."/>
            <person name="Horton D.L."/>
            <person name="Alikhan N.F."/>
            <person name="Baker D."/>
            <person name="Gharbi K."/>
            <person name="Hall N."/>
            <person name="Watson M."/>
            <person name="Adriaenssens E.M."/>
            <person name="Foster-Nyarko E."/>
            <person name="Jarju S."/>
            <person name="Secka A."/>
            <person name="Antonio M."/>
            <person name="Oren A."/>
            <person name="Chaudhuri R.R."/>
            <person name="La Ragione R."/>
            <person name="Hildebrand F."/>
            <person name="Pallen M.J."/>
        </authorList>
    </citation>
    <scope>NUCLEOTIDE SEQUENCE</scope>
    <source>
        <strain evidence="3">3924</strain>
    </source>
</reference>
<dbReference type="AlphaFoldDB" id="A0A940DKP4"/>
<dbReference type="EMBL" id="JADIMV010000024">
    <property type="protein sequence ID" value="MBO8439254.1"/>
    <property type="molecule type" value="Genomic_DNA"/>
</dbReference>
<evidence type="ECO:0000259" key="2">
    <source>
        <dbReference type="Pfam" id="PF19572"/>
    </source>
</evidence>
<evidence type="ECO:0000313" key="4">
    <source>
        <dbReference type="Proteomes" id="UP000712007"/>
    </source>
</evidence>
<keyword evidence="1" id="KW-0732">Signal</keyword>
<dbReference type="NCBIfam" id="NF033710">
    <property type="entry name" value="T9SS_OM_PorV"/>
    <property type="match status" value="1"/>
</dbReference>
<feature type="chain" id="PRO_5037933897" evidence="1">
    <location>
        <begin position="20"/>
        <end position="390"/>
    </location>
</feature>
<protein>
    <submittedName>
        <fullName evidence="3">Type IX secretion system outer membrane channel protein PorV</fullName>
    </submittedName>
</protein>
<dbReference type="NCBIfam" id="NF033709">
    <property type="entry name" value="PorV_fam"/>
    <property type="match status" value="1"/>
</dbReference>
<gene>
    <name evidence="3" type="primary">porV</name>
    <name evidence="3" type="ORF">IAC51_01230</name>
</gene>
<proteinExistence type="predicted"/>
<sequence>MKKILSVAVVLCASLFAFAQETNNVIQTAVPALNIAPDAVGGGMGDIGVATNPDEHSQYWNSSKYAQAKSSAGFAFSFTPWLRSLGVDDIYLGYLSGYYKISDMAGTVSASLRYFSLGDVVLREDLQAIATSVNPYEMTFDLGYSRLLTENFSMGVVLRFIASDLSAKTDENYYTGYAFTADINGFYQLPIDIATGESKFTLGFNLSNIGTKITYDKGENSNFLPTNLKFGLGYFIPFDDYNRLMISAEVNKYLVPTRYSRFAEGFNKDDESTWQMSTDQYNSISSLKGIGLSFCDAPGGFAEEMKEINWAVGLEYAYNEQFFGRVGYYNEAYEKGNRKYFTVGAGFKLSAFKLDVGYVISVAQTNPLDQTLRFSLGFDIDGLKALADRE</sequence>
<reference evidence="3" key="1">
    <citation type="submission" date="2020-10" db="EMBL/GenBank/DDBJ databases">
        <authorList>
            <person name="Gilroy R."/>
        </authorList>
    </citation>
    <scope>NUCLEOTIDE SEQUENCE</scope>
    <source>
        <strain evidence="3">3924</strain>
    </source>
</reference>
<organism evidence="3 4">
    <name type="scientific">Candidatus Aphodosoma intestinipullorum</name>
    <dbReference type="NCBI Taxonomy" id="2840674"/>
    <lineage>
        <taxon>Bacteria</taxon>
        <taxon>Pseudomonadati</taxon>
        <taxon>Bacteroidota</taxon>
        <taxon>Bacteroidia</taxon>
        <taxon>Bacteroidales</taxon>
        <taxon>Candidatus Aphodosoma</taxon>
    </lineage>
</organism>
<evidence type="ECO:0000256" key="1">
    <source>
        <dbReference type="SAM" id="SignalP"/>
    </source>
</evidence>
<dbReference type="InterPro" id="IPR045741">
    <property type="entry name" value="PorV"/>
</dbReference>
<feature type="signal peptide" evidence="1">
    <location>
        <begin position="1"/>
        <end position="19"/>
    </location>
</feature>
<dbReference type="Gene3D" id="2.40.160.60">
    <property type="entry name" value="Outer membrane protein transport protein (OMPP1/FadL/TodX)"/>
    <property type="match status" value="1"/>
</dbReference>
<comment type="caution">
    <text evidence="3">The sequence shown here is derived from an EMBL/GenBank/DDBJ whole genome shotgun (WGS) entry which is preliminary data.</text>
</comment>
<feature type="domain" description="Type IX secretion system protein PorV" evidence="2">
    <location>
        <begin position="19"/>
        <end position="258"/>
    </location>
</feature>
<evidence type="ECO:0000313" key="3">
    <source>
        <dbReference type="EMBL" id="MBO8439254.1"/>
    </source>
</evidence>
<name>A0A940DKP4_9BACT</name>
<dbReference type="Pfam" id="PF19572">
    <property type="entry name" value="PorV"/>
    <property type="match status" value="1"/>
</dbReference>
<dbReference type="InterPro" id="IPR047799">
    <property type="entry name" value="T9SS_OM_PorV"/>
</dbReference>